<feature type="non-terminal residue" evidence="2">
    <location>
        <position position="1"/>
    </location>
</feature>
<feature type="compositionally biased region" description="Pro residues" evidence="1">
    <location>
        <begin position="422"/>
        <end position="440"/>
    </location>
</feature>
<reference evidence="2 3" key="1">
    <citation type="submission" date="2018-12" db="EMBL/GenBank/DDBJ databases">
        <title>Venturia inaequalis Genome Resource.</title>
        <authorList>
            <person name="Lichtner F.J."/>
        </authorList>
    </citation>
    <scope>NUCLEOTIDE SEQUENCE [LARGE SCALE GENOMIC DNA]</scope>
    <source>
        <strain evidence="2 3">120213</strain>
    </source>
</reference>
<evidence type="ECO:0000256" key="1">
    <source>
        <dbReference type="SAM" id="MobiDB-lite"/>
    </source>
</evidence>
<dbReference type="Proteomes" id="UP000447873">
    <property type="component" value="Unassembled WGS sequence"/>
</dbReference>
<accession>A0A8H3UMN5</accession>
<protein>
    <submittedName>
        <fullName evidence="2">Uncharacterized protein</fullName>
    </submittedName>
</protein>
<sequence>MVSSHRECYIKIGWILRPTFPTPSGLVMRRLLDHWGLPAISSSRQLTASLQINYNLGATGCESQTTGNPHDNTFMTGLFILLWALIASVDALAPHQPRETRNPPVYINISFPATRQFGIAALAMATNTTPTVKILVGNSYGFMVMRTPVCINLLSAFSKAARRLLGAGAGTQQQQEQLQIKFPCSDYWTPDLCGMHSVLTWLTKTQIKNGILQFSPLTKELIKANQISLSGIQFNQLLRLYETLLFLEADNILAYQHVAVRGRIITILSNAILQPNEFAMLVHIFRAPQSQDIALVNIAISKAWNQLTSGQMPFVTGCAAYRTIVQSQLLSLCLPDFRKWISAHINTKLTLSDFLASLDFLCRADQVLANHAVKVLVLKEVRGGAESVELDRQAAVNPKLVAAIRLIRLERERFVQHLVTHPPQPSDPPTTPPTNPPPSQQPSLTAAPRQLRPFPVLTPPPNRHPTASPTTKRLQNPSRSKTYQPSTLGPNANRRNTRQANDITSNPTSFAYAYSHGNERIVHGLSAWTPRLSVQPTTTTTGAQSSHAGQLGVDTQSSFGILIGLEEEPEAELKERTRVAAARALMRFEDGGWVQ</sequence>
<evidence type="ECO:0000313" key="2">
    <source>
        <dbReference type="EMBL" id="KAE9972202.1"/>
    </source>
</evidence>
<feature type="compositionally biased region" description="Polar residues" evidence="1">
    <location>
        <begin position="465"/>
        <end position="505"/>
    </location>
</feature>
<evidence type="ECO:0000313" key="3">
    <source>
        <dbReference type="Proteomes" id="UP000447873"/>
    </source>
</evidence>
<feature type="region of interest" description="Disordered" evidence="1">
    <location>
        <begin position="419"/>
        <end position="505"/>
    </location>
</feature>
<comment type="caution">
    <text evidence="2">The sequence shown here is derived from an EMBL/GenBank/DDBJ whole genome shotgun (WGS) entry which is preliminary data.</text>
</comment>
<gene>
    <name evidence="2" type="ORF">EG328_005127</name>
</gene>
<dbReference type="AlphaFoldDB" id="A0A8H3UMN5"/>
<proteinExistence type="predicted"/>
<organism evidence="2 3">
    <name type="scientific">Venturia inaequalis</name>
    <name type="common">Apple scab fungus</name>
    <dbReference type="NCBI Taxonomy" id="5025"/>
    <lineage>
        <taxon>Eukaryota</taxon>
        <taxon>Fungi</taxon>
        <taxon>Dikarya</taxon>
        <taxon>Ascomycota</taxon>
        <taxon>Pezizomycotina</taxon>
        <taxon>Dothideomycetes</taxon>
        <taxon>Pleosporomycetidae</taxon>
        <taxon>Venturiales</taxon>
        <taxon>Venturiaceae</taxon>
        <taxon>Venturia</taxon>
    </lineage>
</organism>
<dbReference type="EMBL" id="WNWS01000276">
    <property type="protein sequence ID" value="KAE9972202.1"/>
    <property type="molecule type" value="Genomic_DNA"/>
</dbReference>
<name>A0A8H3UMN5_VENIN</name>